<proteinExistence type="predicted"/>
<dbReference type="EMBL" id="LAZR01005343">
    <property type="protein sequence ID" value="KKN00705.1"/>
    <property type="molecule type" value="Genomic_DNA"/>
</dbReference>
<gene>
    <name evidence="1" type="ORF">LCGC14_1135050</name>
</gene>
<reference evidence="1" key="1">
    <citation type="journal article" date="2015" name="Nature">
        <title>Complex archaea that bridge the gap between prokaryotes and eukaryotes.</title>
        <authorList>
            <person name="Spang A."/>
            <person name="Saw J.H."/>
            <person name="Jorgensen S.L."/>
            <person name="Zaremba-Niedzwiedzka K."/>
            <person name="Martijn J."/>
            <person name="Lind A.E."/>
            <person name="van Eijk R."/>
            <person name="Schleper C."/>
            <person name="Guy L."/>
            <person name="Ettema T.J."/>
        </authorList>
    </citation>
    <scope>NUCLEOTIDE SEQUENCE</scope>
</reference>
<organism evidence="1">
    <name type="scientific">marine sediment metagenome</name>
    <dbReference type="NCBI Taxonomy" id="412755"/>
    <lineage>
        <taxon>unclassified sequences</taxon>
        <taxon>metagenomes</taxon>
        <taxon>ecological metagenomes</taxon>
    </lineage>
</organism>
<name>A0A0F9M015_9ZZZZ</name>
<sequence length="55" mass="6758">MKDFTYIDNGFNLHVLACEWLRDMGLKETRWILDREWLLSSYNSKQITFDEWAKE</sequence>
<evidence type="ECO:0000313" key="1">
    <source>
        <dbReference type="EMBL" id="KKN00705.1"/>
    </source>
</evidence>
<dbReference type="AlphaFoldDB" id="A0A0F9M015"/>
<comment type="caution">
    <text evidence="1">The sequence shown here is derived from an EMBL/GenBank/DDBJ whole genome shotgun (WGS) entry which is preliminary data.</text>
</comment>
<accession>A0A0F9M015</accession>
<protein>
    <submittedName>
        <fullName evidence="1">Uncharacterized protein</fullName>
    </submittedName>
</protein>